<gene>
    <name evidence="2" type="ORF">NIE36_37660</name>
    <name evidence="1" type="ORF">OSB80_37750</name>
</gene>
<protein>
    <submittedName>
        <fullName evidence="2">TraU family protein</fullName>
    </submittedName>
</protein>
<dbReference type="EMBL" id="JAMXWF010000048">
    <property type="protein sequence ID" value="MDQ6412855.1"/>
    <property type="molecule type" value="Genomic_DNA"/>
</dbReference>
<name>A0AAP5BLT2_9BURK</name>
<keyword evidence="3" id="KW-1185">Reference proteome</keyword>
<dbReference type="EMBL" id="JAPKHW010000048">
    <property type="protein sequence ID" value="MCX4151041.1"/>
    <property type="molecule type" value="Genomic_DNA"/>
</dbReference>
<reference evidence="2" key="1">
    <citation type="submission" date="2022-06" db="EMBL/GenBank/DDBJ databases">
        <title>PHB producers.</title>
        <authorList>
            <person name="Besaury L."/>
        </authorList>
    </citation>
    <scope>NUCLEOTIDE SEQUENCE</scope>
    <source>
        <strain evidence="2 3">SEWS6</strain>
    </source>
</reference>
<dbReference type="InterPro" id="IPR009649">
    <property type="entry name" value="TraU"/>
</dbReference>
<evidence type="ECO:0000313" key="3">
    <source>
        <dbReference type="Proteomes" id="UP001209412"/>
    </source>
</evidence>
<sequence>MLLSAVAIPTAAQAQQACNGAFPNLITDVCYDCVFPMSIMGASLNFGIDGEDYDTGVSSSPVCLCEQSLSIGTPVSFWEPRYMVDTTNKPGCMPLLGGIDINTPYNSDEYGGEVRTNQHLRGTRKAAFMQANEYINPVMSAIGAVVANPCLDNRSFDAPFLSWADPTWGDDALSLILTPYAYPFASVLSVAAEMPDAIAATVGFPLETLFWVAGAWGPMYPLDGNVAVANTPEQMSHLMIARLLAKLHAAGTQQTSAGQDALNSCGALGVPQIVMDKRQYKTNRTFPFPDNLCTPIGRPLAFQEIGAARPQDKDYGYFIFQRKDCCTPLVGANSAGD</sequence>
<dbReference type="RefSeq" id="WP_266241820.1">
    <property type="nucleotide sequence ID" value="NZ_JAMXWF010000048.1"/>
</dbReference>
<dbReference type="AlphaFoldDB" id="A0AAP5BLT2"/>
<evidence type="ECO:0000313" key="2">
    <source>
        <dbReference type="EMBL" id="MDQ6412855.1"/>
    </source>
</evidence>
<evidence type="ECO:0000313" key="4">
    <source>
        <dbReference type="Proteomes" id="UP001242288"/>
    </source>
</evidence>
<evidence type="ECO:0000313" key="1">
    <source>
        <dbReference type="EMBL" id="MCX4151041.1"/>
    </source>
</evidence>
<accession>A0AAP5BLT2</accession>
<dbReference type="Proteomes" id="UP001242288">
    <property type="component" value="Unassembled WGS sequence"/>
</dbReference>
<dbReference type="Pfam" id="PF06834">
    <property type="entry name" value="TraU"/>
    <property type="match status" value="1"/>
</dbReference>
<organism evidence="2 4">
    <name type="scientific">Paraburkholderia madseniana</name>
    <dbReference type="NCBI Taxonomy" id="2599607"/>
    <lineage>
        <taxon>Bacteria</taxon>
        <taxon>Pseudomonadati</taxon>
        <taxon>Pseudomonadota</taxon>
        <taxon>Betaproteobacteria</taxon>
        <taxon>Burkholderiales</taxon>
        <taxon>Burkholderiaceae</taxon>
        <taxon>Paraburkholderia</taxon>
    </lineage>
</organism>
<comment type="caution">
    <text evidence="2">The sequence shown here is derived from an EMBL/GenBank/DDBJ whole genome shotgun (WGS) entry which is preliminary data.</text>
</comment>
<proteinExistence type="predicted"/>
<dbReference type="Proteomes" id="UP001209412">
    <property type="component" value="Unassembled WGS sequence"/>
</dbReference>